<dbReference type="PANTHER" id="PTHR37067:SF3">
    <property type="entry name" value="PX DOMAIN-CONTAINING PROTEIN"/>
    <property type="match status" value="1"/>
</dbReference>
<dbReference type="Proteomes" id="UP001497444">
    <property type="component" value="Chromosome 12"/>
</dbReference>
<dbReference type="PANTHER" id="PTHR37067">
    <property type="entry name" value="PX DOMAIN-CONTAINING PROTEIN"/>
    <property type="match status" value="1"/>
</dbReference>
<evidence type="ECO:0000313" key="2">
    <source>
        <dbReference type="Proteomes" id="UP001497444"/>
    </source>
</evidence>
<protein>
    <submittedName>
        <fullName evidence="1">Uncharacterized protein</fullName>
    </submittedName>
</protein>
<name>A0ABP0VXK0_9BRYO</name>
<sequence>MHMYIDTNQDTICFTISLPIVDVIIKELFYRDDDQILAGIDETATSICHAKDRLKVQKLSGINDHNVSQYVHVLVATNLNKIANKLLHLSVWAFLVVGDGNTHHSSSFFDMHICICVNDVLSNLHLVAIPMFKRHTVENIFNMIARFLDALSGATMIWHAKLMFVSTNGENRMIRCHRGVVTRLEQATEFPVLRI</sequence>
<keyword evidence="2" id="KW-1185">Reference proteome</keyword>
<evidence type="ECO:0000313" key="1">
    <source>
        <dbReference type="EMBL" id="CAK9259235.1"/>
    </source>
</evidence>
<dbReference type="EMBL" id="OZ020107">
    <property type="protein sequence ID" value="CAK9259235.1"/>
    <property type="molecule type" value="Genomic_DNA"/>
</dbReference>
<reference evidence="1" key="1">
    <citation type="submission" date="2024-02" db="EMBL/GenBank/DDBJ databases">
        <authorList>
            <consortium name="ELIXIR-Norway"/>
            <consortium name="Elixir Norway"/>
        </authorList>
    </citation>
    <scope>NUCLEOTIDE SEQUENCE</scope>
</reference>
<proteinExistence type="predicted"/>
<accession>A0ABP0VXK0</accession>
<organism evidence="1 2">
    <name type="scientific">Sphagnum jensenii</name>
    <dbReference type="NCBI Taxonomy" id="128206"/>
    <lineage>
        <taxon>Eukaryota</taxon>
        <taxon>Viridiplantae</taxon>
        <taxon>Streptophyta</taxon>
        <taxon>Embryophyta</taxon>
        <taxon>Bryophyta</taxon>
        <taxon>Sphagnophytina</taxon>
        <taxon>Sphagnopsida</taxon>
        <taxon>Sphagnales</taxon>
        <taxon>Sphagnaceae</taxon>
        <taxon>Sphagnum</taxon>
    </lineage>
</organism>
<gene>
    <name evidence="1" type="ORF">CSSPJE1EN1_LOCUS4713</name>
</gene>